<dbReference type="Proteomes" id="UP000235371">
    <property type="component" value="Unassembled WGS sequence"/>
</dbReference>
<proteinExistence type="predicted"/>
<name>A0A2J6TLT0_9HELO</name>
<gene>
    <name evidence="1" type="ORF">K444DRAFT_316704</name>
</gene>
<protein>
    <submittedName>
        <fullName evidence="1">Uncharacterized protein</fullName>
    </submittedName>
</protein>
<accession>A0A2J6TLT0</accession>
<reference evidence="1 2" key="1">
    <citation type="submission" date="2016-04" db="EMBL/GenBank/DDBJ databases">
        <title>A degradative enzymes factory behind the ericoid mycorrhizal symbiosis.</title>
        <authorList>
            <consortium name="DOE Joint Genome Institute"/>
            <person name="Martino E."/>
            <person name="Morin E."/>
            <person name="Grelet G."/>
            <person name="Kuo A."/>
            <person name="Kohler A."/>
            <person name="Daghino S."/>
            <person name="Barry K."/>
            <person name="Choi C."/>
            <person name="Cichocki N."/>
            <person name="Clum A."/>
            <person name="Copeland A."/>
            <person name="Hainaut M."/>
            <person name="Haridas S."/>
            <person name="Labutti K."/>
            <person name="Lindquist E."/>
            <person name="Lipzen A."/>
            <person name="Khouja H.-R."/>
            <person name="Murat C."/>
            <person name="Ohm R."/>
            <person name="Olson A."/>
            <person name="Spatafora J."/>
            <person name="Veneault-Fourrey C."/>
            <person name="Henrissat B."/>
            <person name="Grigoriev I."/>
            <person name="Martin F."/>
            <person name="Perotto S."/>
        </authorList>
    </citation>
    <scope>NUCLEOTIDE SEQUENCE [LARGE SCALE GENOMIC DNA]</scope>
    <source>
        <strain evidence="1 2">E</strain>
    </source>
</reference>
<dbReference type="AlphaFoldDB" id="A0A2J6TLT0"/>
<dbReference type="GeneID" id="36579937"/>
<sequence length="204" mass="23375">MPAGGEWNWLSEVRLLVQLKVETRCELKLLWLLKLSQWTRLTKVLRARLPCKQSLFEVKSLLGSRNRSKVRWLSAEPVLLRQSLKLLPTKLLRRNLHVLELRGKLLLRYLRPPTSVWRTSWSEPALIARPSNHPLRPLATAGLGSDALMVRRTPKICLSMPLTTRRTGRTTRQPLIRMGRICHDIEPARGDDGEVSVSEAKATK</sequence>
<dbReference type="InParanoid" id="A0A2J6TLT0"/>
<dbReference type="RefSeq" id="XP_024740846.1">
    <property type="nucleotide sequence ID" value="XM_024871855.1"/>
</dbReference>
<evidence type="ECO:0000313" key="2">
    <source>
        <dbReference type="Proteomes" id="UP000235371"/>
    </source>
</evidence>
<keyword evidence="2" id="KW-1185">Reference proteome</keyword>
<organism evidence="1 2">
    <name type="scientific">Hyaloscypha bicolor E</name>
    <dbReference type="NCBI Taxonomy" id="1095630"/>
    <lineage>
        <taxon>Eukaryota</taxon>
        <taxon>Fungi</taxon>
        <taxon>Dikarya</taxon>
        <taxon>Ascomycota</taxon>
        <taxon>Pezizomycotina</taxon>
        <taxon>Leotiomycetes</taxon>
        <taxon>Helotiales</taxon>
        <taxon>Hyaloscyphaceae</taxon>
        <taxon>Hyaloscypha</taxon>
        <taxon>Hyaloscypha bicolor</taxon>
    </lineage>
</organism>
<dbReference type="EMBL" id="KZ613777">
    <property type="protein sequence ID" value="PMD63942.1"/>
    <property type="molecule type" value="Genomic_DNA"/>
</dbReference>
<evidence type="ECO:0000313" key="1">
    <source>
        <dbReference type="EMBL" id="PMD63942.1"/>
    </source>
</evidence>